<dbReference type="EMBL" id="CAIIXF020000002">
    <property type="protein sequence ID" value="CAH1776761.1"/>
    <property type="molecule type" value="Genomic_DNA"/>
</dbReference>
<feature type="region of interest" description="Disordered" evidence="1">
    <location>
        <begin position="502"/>
        <end position="546"/>
    </location>
</feature>
<name>A0A8J1XKR3_OWEFU</name>
<feature type="region of interest" description="Disordered" evidence="1">
    <location>
        <begin position="177"/>
        <end position="220"/>
    </location>
</feature>
<proteinExistence type="predicted"/>
<protein>
    <submittedName>
        <fullName evidence="2">Uncharacterized protein</fullName>
    </submittedName>
</protein>
<feature type="compositionally biased region" description="Low complexity" evidence="1">
    <location>
        <begin position="311"/>
        <end position="321"/>
    </location>
</feature>
<feature type="region of interest" description="Disordered" evidence="1">
    <location>
        <begin position="266"/>
        <end position="287"/>
    </location>
</feature>
<feature type="compositionally biased region" description="Basic and acidic residues" evidence="1">
    <location>
        <begin position="183"/>
        <end position="199"/>
    </location>
</feature>
<organism evidence="2 3">
    <name type="scientific">Owenia fusiformis</name>
    <name type="common">Polychaete worm</name>
    <dbReference type="NCBI Taxonomy" id="6347"/>
    <lineage>
        <taxon>Eukaryota</taxon>
        <taxon>Metazoa</taxon>
        <taxon>Spiralia</taxon>
        <taxon>Lophotrochozoa</taxon>
        <taxon>Annelida</taxon>
        <taxon>Polychaeta</taxon>
        <taxon>Sedentaria</taxon>
        <taxon>Canalipalpata</taxon>
        <taxon>Sabellida</taxon>
        <taxon>Oweniida</taxon>
        <taxon>Oweniidae</taxon>
        <taxon>Owenia</taxon>
    </lineage>
</organism>
<evidence type="ECO:0000256" key="1">
    <source>
        <dbReference type="SAM" id="MobiDB-lite"/>
    </source>
</evidence>
<gene>
    <name evidence="2" type="ORF">OFUS_LOCUS3905</name>
</gene>
<sequence>MNYSRPYRSRPLKTQRKLSGPLLKDQSKLIFKSLDSRYLSNINELESEEECDEGTHETTTIVSYGNSDVSSSRNASEGISQEERERKLATVRQPEKLWDNQNEQFQATRNKQTYKMEHLPKEKQTNNVVDAQDVDKTTIVKKYLPKTETDVSITDSIATGDSTENGAALIEMENVIGPISPDEGGHKYHNEHDGDDHSDSNTGNHKRSLETPNQKLTREISEVSVVPDLVPIDTYRKRPQAKDPRKLSITKKNDCHQLAQDSFDYSKKRYSTSSRNGSIASTGNNSNFSPKSYVTGHMTGLQLPHFDTGSRRLSVSSRRPSYNLSPEVHSRRHSVLLQQQRRLSRTSRRYSTVDRDSSDEDDNEETASPRFCATLSAEAQFAMLKGYEDVLLSNLRNTYPEYKNLLQRTKTPANVNQIMIDIAPGKNGKPDVLTKHQRPISRTLVKSVDNAPTNKTEATPVGENDIIIDDALLRTFVTPELKSNTTSDALVEVRATNTPKLPGIYVEPAPNKTADATPIANPLGSDTDRSLSPKLMHFSSNSNNSLSATDQSIFTTSMANIHTSPSQSTKSRKRHRNKDSSTVVQMSNKFQNAMNLLDNLKHSQGLPVTCSAPERIHNIEPVKYYDKWGRRWTKSFKIQ</sequence>
<feature type="compositionally biased region" description="Polar residues" evidence="1">
    <location>
        <begin position="271"/>
        <end position="287"/>
    </location>
</feature>
<evidence type="ECO:0000313" key="3">
    <source>
        <dbReference type="Proteomes" id="UP000749559"/>
    </source>
</evidence>
<keyword evidence="3" id="KW-1185">Reference proteome</keyword>
<evidence type="ECO:0000313" key="2">
    <source>
        <dbReference type="EMBL" id="CAH1776761.1"/>
    </source>
</evidence>
<feature type="region of interest" description="Disordered" evidence="1">
    <location>
        <begin position="47"/>
        <end position="85"/>
    </location>
</feature>
<feature type="region of interest" description="Disordered" evidence="1">
    <location>
        <begin position="561"/>
        <end position="581"/>
    </location>
</feature>
<dbReference type="Proteomes" id="UP000749559">
    <property type="component" value="Unassembled WGS sequence"/>
</dbReference>
<reference evidence="2" key="1">
    <citation type="submission" date="2022-03" db="EMBL/GenBank/DDBJ databases">
        <authorList>
            <person name="Martin C."/>
        </authorList>
    </citation>
    <scope>NUCLEOTIDE SEQUENCE</scope>
</reference>
<dbReference type="OrthoDB" id="6076051at2759"/>
<dbReference type="AlphaFoldDB" id="A0A8J1XKR3"/>
<feature type="compositionally biased region" description="Polar residues" evidence="1">
    <location>
        <begin position="57"/>
        <end position="79"/>
    </location>
</feature>
<accession>A0A8J1XKR3</accession>
<comment type="caution">
    <text evidence="2">The sequence shown here is derived from an EMBL/GenBank/DDBJ whole genome shotgun (WGS) entry which is preliminary data.</text>
</comment>
<feature type="region of interest" description="Disordered" evidence="1">
    <location>
        <begin position="304"/>
        <end position="369"/>
    </location>
</feature>